<gene>
    <name evidence="7" type="ORF">MUK42_37402</name>
</gene>
<evidence type="ECO:0000313" key="7">
    <source>
        <dbReference type="EMBL" id="URE20725.1"/>
    </source>
</evidence>
<dbReference type="Pfam" id="PF13181">
    <property type="entry name" value="TPR_8"/>
    <property type="match status" value="4"/>
</dbReference>
<evidence type="ECO:0000313" key="8">
    <source>
        <dbReference type="Proteomes" id="UP001055439"/>
    </source>
</evidence>
<feature type="compositionally biased region" description="Basic residues" evidence="5">
    <location>
        <begin position="1088"/>
        <end position="1104"/>
    </location>
</feature>
<feature type="repeat" description="TPR" evidence="3">
    <location>
        <begin position="395"/>
        <end position="428"/>
    </location>
</feature>
<accession>A0A9E7GTC4</accession>
<feature type="repeat" description="TPR" evidence="3">
    <location>
        <begin position="429"/>
        <end position="462"/>
    </location>
</feature>
<dbReference type="PANTHER" id="PTHR14027">
    <property type="entry name" value="RNA POLYMERASE-ASSOCIATED PROTEIN CTR9"/>
    <property type="match status" value="1"/>
</dbReference>
<dbReference type="PROSITE" id="PS50293">
    <property type="entry name" value="TPR_REGION"/>
    <property type="match status" value="1"/>
</dbReference>
<evidence type="ECO:0000256" key="4">
    <source>
        <dbReference type="SAM" id="Coils"/>
    </source>
</evidence>
<dbReference type="SUPFAM" id="SSF48452">
    <property type="entry name" value="TPR-like"/>
    <property type="match status" value="3"/>
</dbReference>
<feature type="compositionally biased region" description="Acidic residues" evidence="5">
    <location>
        <begin position="1109"/>
        <end position="1122"/>
    </location>
</feature>
<feature type="repeat" description="TPR" evidence="3">
    <location>
        <begin position="158"/>
        <end position="191"/>
    </location>
</feature>
<feature type="transmembrane region" description="Helical" evidence="6">
    <location>
        <begin position="41"/>
        <end position="61"/>
    </location>
</feature>
<keyword evidence="6" id="KW-0812">Transmembrane</keyword>
<feature type="region of interest" description="Disordered" evidence="5">
    <location>
        <begin position="1209"/>
        <end position="1236"/>
    </location>
</feature>
<keyword evidence="2 3" id="KW-0802">TPR repeat</keyword>
<evidence type="ECO:0000256" key="5">
    <source>
        <dbReference type="SAM" id="MobiDB-lite"/>
    </source>
</evidence>
<organism evidence="7 8">
    <name type="scientific">Musa troglodytarum</name>
    <name type="common">fe'i banana</name>
    <dbReference type="NCBI Taxonomy" id="320322"/>
    <lineage>
        <taxon>Eukaryota</taxon>
        <taxon>Viridiplantae</taxon>
        <taxon>Streptophyta</taxon>
        <taxon>Embryophyta</taxon>
        <taxon>Tracheophyta</taxon>
        <taxon>Spermatophyta</taxon>
        <taxon>Magnoliopsida</taxon>
        <taxon>Liliopsida</taxon>
        <taxon>Zingiberales</taxon>
        <taxon>Musaceae</taxon>
        <taxon>Musa</taxon>
    </lineage>
</organism>
<dbReference type="InterPro" id="IPR031101">
    <property type="entry name" value="Ctr9"/>
</dbReference>
<feature type="compositionally biased region" description="Basic and acidic residues" evidence="5">
    <location>
        <begin position="1046"/>
        <end position="1065"/>
    </location>
</feature>
<dbReference type="PANTHER" id="PTHR14027:SF2">
    <property type="entry name" value="RNA POLYMERASE-ASSOCIATED PROTEIN CTR9 HOMOLOG"/>
    <property type="match status" value="1"/>
</dbReference>
<evidence type="ECO:0000256" key="3">
    <source>
        <dbReference type="PROSITE-ProRule" id="PRU00339"/>
    </source>
</evidence>
<dbReference type="GO" id="GO:0006355">
    <property type="term" value="P:regulation of DNA-templated transcription"/>
    <property type="evidence" value="ECO:0007669"/>
    <property type="project" value="InterPro"/>
</dbReference>
<dbReference type="InterPro" id="IPR011990">
    <property type="entry name" value="TPR-like_helical_dom_sf"/>
</dbReference>
<dbReference type="Proteomes" id="UP001055439">
    <property type="component" value="Chromosome 7"/>
</dbReference>
<evidence type="ECO:0000256" key="1">
    <source>
        <dbReference type="ARBA" id="ARBA00022737"/>
    </source>
</evidence>
<dbReference type="Gene3D" id="1.25.40.10">
    <property type="entry name" value="Tetratricopeptide repeat domain"/>
    <property type="match status" value="3"/>
</dbReference>
<name>A0A9E7GTC4_9LILI</name>
<proteinExistence type="predicted"/>
<evidence type="ECO:0000256" key="6">
    <source>
        <dbReference type="SAM" id="Phobius"/>
    </source>
</evidence>
<dbReference type="GO" id="GO:0016593">
    <property type="term" value="C:Cdc73/Paf1 complex"/>
    <property type="evidence" value="ECO:0007669"/>
    <property type="project" value="TreeGrafter"/>
</dbReference>
<reference evidence="7" key="1">
    <citation type="submission" date="2022-05" db="EMBL/GenBank/DDBJ databases">
        <title>The Musa troglodytarum L. genome provides insights into the mechanism of non-climacteric behaviour and enrichment of carotenoids.</title>
        <authorList>
            <person name="Wang J."/>
        </authorList>
    </citation>
    <scope>NUCLEOTIDE SEQUENCE</scope>
    <source>
        <tissue evidence="7">Leaf</tissue>
    </source>
</reference>
<dbReference type="FunFam" id="1.25.40.10:FF:000383">
    <property type="entry name" value="Rna polymerase-associated protein ctr9"/>
    <property type="match status" value="1"/>
</dbReference>
<keyword evidence="8" id="KW-1185">Reference proteome</keyword>
<keyword evidence="1" id="KW-0677">Repeat</keyword>
<dbReference type="GO" id="GO:0006368">
    <property type="term" value="P:transcription elongation by RNA polymerase II"/>
    <property type="evidence" value="ECO:0007669"/>
    <property type="project" value="TreeGrafter"/>
</dbReference>
<dbReference type="SMART" id="SM00028">
    <property type="entry name" value="TPR"/>
    <property type="match status" value="10"/>
</dbReference>
<dbReference type="OrthoDB" id="343875at2759"/>
<feature type="region of interest" description="Disordered" evidence="5">
    <location>
        <begin position="1046"/>
        <end position="1122"/>
    </location>
</feature>
<dbReference type="GO" id="GO:0000993">
    <property type="term" value="F:RNA polymerase II complex binding"/>
    <property type="evidence" value="ECO:0007669"/>
    <property type="project" value="TreeGrafter"/>
</dbReference>
<feature type="repeat" description="TPR" evidence="3">
    <location>
        <begin position="307"/>
        <end position="340"/>
    </location>
</feature>
<dbReference type="PROSITE" id="PS50005">
    <property type="entry name" value="TPR"/>
    <property type="match status" value="4"/>
</dbReference>
<dbReference type="InterPro" id="IPR019734">
    <property type="entry name" value="TPR_rpt"/>
</dbReference>
<keyword evidence="6" id="KW-0472">Membrane</keyword>
<evidence type="ECO:0000256" key="2">
    <source>
        <dbReference type="ARBA" id="ARBA00022803"/>
    </source>
</evidence>
<feature type="non-terminal residue" evidence="7">
    <location>
        <position position="1319"/>
    </location>
</feature>
<keyword evidence="6" id="KW-1133">Transmembrane helix</keyword>
<dbReference type="EMBL" id="CP097509">
    <property type="protein sequence ID" value="URE20725.1"/>
    <property type="molecule type" value="Genomic_DNA"/>
</dbReference>
<keyword evidence="4" id="KW-0175">Coiled coil</keyword>
<feature type="coiled-coil region" evidence="4">
    <location>
        <begin position="963"/>
        <end position="996"/>
    </location>
</feature>
<protein>
    <submittedName>
        <fullName evidence="7">RNA polymerase-associated protein CTR9</fullName>
    </submittedName>
</protein>
<sequence>MGGVVYIPVQNSEEEVMVALDHLPRDATDMIDILKAEQAPLHLWLIIAVGSPSSLAVYFALFRLCSVVLFNLSNWTLREYFKQGKLDQFRQILEEGSSPEIDEYYADVKYERIAILNALAAYYTYLGKIETKQRDKEEHFISATQYYNRASRIDAHEPYTWIGKGQLYVAKGELQTASESFRIALVEDPNCVPALLGQACVDFNIAEREEHYKKAMDSYRSSLEFYKLDPDNVEALVALGVMDLQTNEAHGIKRGMEKMQGAFEIHPYCPMALNCLANHFFFTGQHFLVEQLTETALAVSSHGLMKAHSYYNLARSYHSKGDFEKALRYYMASVKETSKPQEFVLPYYDLFLKQNGVELADSTHDNYVQLPADYAILPIPTVLEKHFRWTPDAETKMLSSLGQVQLKLGDFKSSLLSFEKVLEVHPENCESLKAVGHIYSQLGEIDKAVETFRKATRIDPKDSVAFTELGDLLISSDAGAALDVFKTARNLIKKGGQEVPIELMNNIGVLYFEKGEFELAEQTFKEALGDGIWLSFLTGSIDRSAYYSFQYKDFSLFHQLEEDGSCIELPWNKVTTLFNYARLLEQVNDTGKASNMYRLILFKGSGPACLSGEHLLIGATSIKYLERDSMADTWEGSLAEVIKSKTEASQCWIALEDYVDAYLRLTAMAKARNNIQLSIELITDALKVDDKCPNALSMLGDLELKIDDWVKAKDTFRAAKDATDGKDSYATLALGNWNYFAAIRNEKRGPKLEATHLEKAKELYTKVLMQHPSNLYAANGAAIVLAEKGHFDVSKDIFTQVQEAASGSVFVQMPDVWVNLAHVYFAQGHFALAAKMYQNCLRKFYYNTDTHVLQYLARTHYEAEQWQECKKTLLRAIHLAPSNYTLRFDAGVAMQKFSASTLQKTKRTADEVRSTVTELKNAVCIFSQLSAASIYHSHGFDEKKLETHVEYCKHLLDAAKVHCEAAEREEQQNRQRLEVARQVSLAEEARRRAEEQRKFQASCYILTLMCSVFNSSVTCNFGYQTLRTYLEISMMNQLEKRKQEDELKQVMQQEEHFERIKEQWKHSSNTAGKRRERSQVEDEEGGDRRRRRGGKRRKKEKKMKTRYEEEADMEDEHEDLEEDTNAMNEYEDDGAEKAQNDLIAAGLEDSDAEDDLIPCIIVQALDQVMFYNSILELQLCFDTSQKLSALMDCFLCKGGHSTAINRKRRAWSESDEDDEPLGEKVNSAETDEETNGIKAKSVAGDDDEGWCIFNSSLHLKINQGLVGLFPKGSNGFRLKLHGSLHSFLLIWIVKPEGKLRTIGPTFFIESSQREMELKQ</sequence>